<dbReference type="Proteomes" id="UP000297861">
    <property type="component" value="Unassembled WGS sequence"/>
</dbReference>
<dbReference type="AlphaFoldDB" id="A0A4Y8L5W9"/>
<keyword evidence="4" id="KW-1003">Cell membrane</keyword>
<comment type="subcellular location">
    <subcellularLocation>
        <location evidence="1">Cell membrane</location>
        <topology evidence="1">Multi-pass membrane protein</topology>
    </subcellularLocation>
</comment>
<evidence type="ECO:0000256" key="8">
    <source>
        <dbReference type="SAM" id="Phobius"/>
    </source>
</evidence>
<evidence type="ECO:0000256" key="5">
    <source>
        <dbReference type="ARBA" id="ARBA00022692"/>
    </source>
</evidence>
<evidence type="ECO:0000256" key="1">
    <source>
        <dbReference type="ARBA" id="ARBA00004651"/>
    </source>
</evidence>
<feature type="transmembrane region" description="Helical" evidence="8">
    <location>
        <begin position="301"/>
        <end position="317"/>
    </location>
</feature>
<dbReference type="CDD" id="cd17324">
    <property type="entry name" value="MFS_NepI_like"/>
    <property type="match status" value="1"/>
</dbReference>
<keyword evidence="6 8" id="KW-1133">Transmembrane helix</keyword>
<dbReference type="STRING" id="1121485.GCA_000426485_02528"/>
<sequence length="439" mass="48847">MKEIVLDIKENDEDDYPAQSDKAGKHSKRFKQIRNCIFISGLSVFAQLYLFQPMLSYLCNDFDITPAMSSLAVSSTTIGMAVGLFIFAFKADAISRQKLMTITLFISSLLTIGSAFVWNFPMLVAINFMKGLVLSGVSAVALAYLSEEVSLAVIGLAISLYLSGNTIGGMSGRVIAILISGWSDWRYATAIIGIISLGLSFIFMRRFPKSHHFEPKQVHFNEKLSQMKTFLKDPLFLGMYFVAAMIMGVFVSIYNYLDFILESPQFALPHYVVAMVFLMYITGVAGSILTGSWSDKISPVLLLKGSLILMIAGLFLLQTMQLWTIVFGLGLMTFAFFSAHTMASRIVSLHAEKAKSSATCLYWLFYYAGSSLTGSLTGIVLFKFGWLSFMNVTLIMVSFALFISFISTHKLISIHLVFKRVSTLIHKSVIAENHRIDHK</sequence>
<proteinExistence type="inferred from homology"/>
<evidence type="ECO:0000256" key="3">
    <source>
        <dbReference type="ARBA" id="ARBA00022448"/>
    </source>
</evidence>
<dbReference type="InterPro" id="IPR036259">
    <property type="entry name" value="MFS_trans_sf"/>
</dbReference>
<evidence type="ECO:0000313" key="10">
    <source>
        <dbReference type="EMBL" id="TFD98045.1"/>
    </source>
</evidence>
<feature type="transmembrane region" description="Helical" evidence="8">
    <location>
        <begin position="67"/>
        <end position="87"/>
    </location>
</feature>
<dbReference type="Pfam" id="PF07690">
    <property type="entry name" value="MFS_1"/>
    <property type="match status" value="1"/>
</dbReference>
<feature type="transmembrane region" description="Helical" evidence="8">
    <location>
        <begin position="99"/>
        <end position="118"/>
    </location>
</feature>
<evidence type="ECO:0000259" key="9">
    <source>
        <dbReference type="PROSITE" id="PS50850"/>
    </source>
</evidence>
<dbReference type="GO" id="GO:0005886">
    <property type="term" value="C:plasma membrane"/>
    <property type="evidence" value="ECO:0007669"/>
    <property type="project" value="UniProtKB-SubCell"/>
</dbReference>
<reference evidence="10 11" key="1">
    <citation type="submission" date="2019-03" db="EMBL/GenBank/DDBJ databases">
        <title>San Antonio Military Medical Center submission to MRSN (WRAIR), pending publication.</title>
        <authorList>
            <person name="Blyth D.M."/>
            <person name="Mccarthy S.L."/>
            <person name="Schall S.E."/>
            <person name="Stam J.A."/>
            <person name="Ong A.C."/>
            <person name="Mcgann P.T."/>
        </authorList>
    </citation>
    <scope>NUCLEOTIDE SEQUENCE [LARGE SCALE GENOMIC DNA]</scope>
    <source>
        <strain evidence="10 11">MRSN571793</strain>
    </source>
</reference>
<evidence type="ECO:0000256" key="2">
    <source>
        <dbReference type="ARBA" id="ARBA00008335"/>
    </source>
</evidence>
<feature type="transmembrane region" description="Helical" evidence="8">
    <location>
        <begin position="235"/>
        <end position="256"/>
    </location>
</feature>
<evidence type="ECO:0000256" key="6">
    <source>
        <dbReference type="ARBA" id="ARBA00022989"/>
    </source>
</evidence>
<dbReference type="Gene3D" id="1.20.1250.20">
    <property type="entry name" value="MFS general substrate transporter like domains"/>
    <property type="match status" value="1"/>
</dbReference>
<accession>A0A4Y8L5W9</accession>
<dbReference type="InterPro" id="IPR020846">
    <property type="entry name" value="MFS_dom"/>
</dbReference>
<comment type="similarity">
    <text evidence="2">Belongs to the major facilitator superfamily.</text>
</comment>
<protein>
    <submittedName>
        <fullName evidence="10">MFS transporter</fullName>
    </submittedName>
</protein>
<name>A0A4Y8L5W9_9BACT</name>
<feature type="transmembrane region" description="Helical" evidence="8">
    <location>
        <begin position="124"/>
        <end position="145"/>
    </location>
</feature>
<dbReference type="SUPFAM" id="SSF103473">
    <property type="entry name" value="MFS general substrate transporter"/>
    <property type="match status" value="1"/>
</dbReference>
<feature type="transmembrane region" description="Helical" evidence="8">
    <location>
        <begin position="323"/>
        <end position="343"/>
    </location>
</feature>
<dbReference type="GO" id="GO:0022857">
    <property type="term" value="F:transmembrane transporter activity"/>
    <property type="evidence" value="ECO:0007669"/>
    <property type="project" value="InterPro"/>
</dbReference>
<dbReference type="PANTHER" id="PTHR43271">
    <property type="entry name" value="BLL2771 PROTEIN"/>
    <property type="match status" value="1"/>
</dbReference>
<gene>
    <name evidence="10" type="ORF">E2605_05345</name>
</gene>
<dbReference type="EMBL" id="SOML01000002">
    <property type="protein sequence ID" value="TFD98045.1"/>
    <property type="molecule type" value="Genomic_DNA"/>
</dbReference>
<keyword evidence="5 8" id="KW-0812">Transmembrane</keyword>
<evidence type="ECO:0000256" key="4">
    <source>
        <dbReference type="ARBA" id="ARBA00022475"/>
    </source>
</evidence>
<comment type="caution">
    <text evidence="10">The sequence shown here is derived from an EMBL/GenBank/DDBJ whole genome shotgun (WGS) entry which is preliminary data.</text>
</comment>
<evidence type="ECO:0000313" key="11">
    <source>
        <dbReference type="Proteomes" id="UP000297861"/>
    </source>
</evidence>
<feature type="transmembrane region" description="Helical" evidence="8">
    <location>
        <begin position="185"/>
        <end position="204"/>
    </location>
</feature>
<keyword evidence="3" id="KW-0813">Transport</keyword>
<feature type="transmembrane region" description="Helical" evidence="8">
    <location>
        <begin position="392"/>
        <end position="418"/>
    </location>
</feature>
<feature type="transmembrane region" description="Helical" evidence="8">
    <location>
        <begin position="152"/>
        <end position="179"/>
    </location>
</feature>
<organism evidence="10 11">
    <name type="scientific">Dysgonomonas capnocytophagoides</name>
    <dbReference type="NCBI Taxonomy" id="45254"/>
    <lineage>
        <taxon>Bacteria</taxon>
        <taxon>Pseudomonadati</taxon>
        <taxon>Bacteroidota</taxon>
        <taxon>Bacteroidia</taxon>
        <taxon>Bacteroidales</taxon>
        <taxon>Dysgonomonadaceae</taxon>
        <taxon>Dysgonomonas</taxon>
    </lineage>
</organism>
<dbReference type="InterPro" id="IPR011701">
    <property type="entry name" value="MFS"/>
</dbReference>
<keyword evidence="11" id="KW-1185">Reference proteome</keyword>
<dbReference type="RefSeq" id="WP_084158541.1">
    <property type="nucleotide sequence ID" value="NZ_JAWZLG010000068.1"/>
</dbReference>
<dbReference type="PROSITE" id="PS50850">
    <property type="entry name" value="MFS"/>
    <property type="match status" value="1"/>
</dbReference>
<keyword evidence="7 8" id="KW-0472">Membrane</keyword>
<dbReference type="PANTHER" id="PTHR43271:SF1">
    <property type="entry name" value="INNER MEMBRANE TRANSPORT PROTEIN YNFM"/>
    <property type="match status" value="1"/>
</dbReference>
<dbReference type="OrthoDB" id="63984at2"/>
<evidence type="ECO:0000256" key="7">
    <source>
        <dbReference type="ARBA" id="ARBA00023136"/>
    </source>
</evidence>
<feature type="domain" description="Major facilitator superfamily (MFS) profile" evidence="9">
    <location>
        <begin position="33"/>
        <end position="411"/>
    </location>
</feature>
<feature type="transmembrane region" description="Helical" evidence="8">
    <location>
        <begin position="364"/>
        <end position="386"/>
    </location>
</feature>
<feature type="transmembrane region" description="Helical" evidence="8">
    <location>
        <begin position="35"/>
        <end position="55"/>
    </location>
</feature>
<feature type="transmembrane region" description="Helical" evidence="8">
    <location>
        <begin position="268"/>
        <end position="289"/>
    </location>
</feature>